<feature type="transmembrane region" description="Helical" evidence="10">
    <location>
        <begin position="243"/>
        <end position="265"/>
    </location>
</feature>
<keyword evidence="5" id="KW-0653">Protein transport</keyword>
<dbReference type="AlphaFoldDB" id="X1A4B6"/>
<evidence type="ECO:0000256" key="5">
    <source>
        <dbReference type="ARBA" id="ARBA00022927"/>
    </source>
</evidence>
<dbReference type="InterPro" id="IPR048634">
    <property type="entry name" value="SecD_SecF_C"/>
</dbReference>
<dbReference type="InterPro" id="IPR054384">
    <property type="entry name" value="SecDF_P1_head"/>
</dbReference>
<feature type="non-terminal residue" evidence="13">
    <location>
        <position position="300"/>
    </location>
</feature>
<evidence type="ECO:0000313" key="13">
    <source>
        <dbReference type="EMBL" id="GAG76634.1"/>
    </source>
</evidence>
<proteinExistence type="predicted"/>
<evidence type="ECO:0000256" key="9">
    <source>
        <dbReference type="SAM" id="MobiDB-lite"/>
    </source>
</evidence>
<feature type="region of interest" description="Disordered" evidence="9">
    <location>
        <begin position="27"/>
        <end position="49"/>
    </location>
</feature>
<dbReference type="InterPro" id="IPR022813">
    <property type="entry name" value="SecD/SecF_arch_bac"/>
</dbReference>
<dbReference type="InterPro" id="IPR055344">
    <property type="entry name" value="SecD_SecF_C_bact"/>
</dbReference>
<feature type="non-terminal residue" evidence="13">
    <location>
        <position position="1"/>
    </location>
</feature>
<evidence type="ECO:0000259" key="12">
    <source>
        <dbReference type="Pfam" id="PF22599"/>
    </source>
</evidence>
<dbReference type="InterPro" id="IPR005791">
    <property type="entry name" value="SecD"/>
</dbReference>
<dbReference type="PRINTS" id="PR00702">
    <property type="entry name" value="ACRIFLAVINRP"/>
</dbReference>
<dbReference type="Gene3D" id="3.30.1360.200">
    <property type="match status" value="1"/>
</dbReference>
<accession>X1A4B6</accession>
<keyword evidence="3" id="KW-1003">Cell membrane</keyword>
<dbReference type="SUPFAM" id="SSF82866">
    <property type="entry name" value="Multidrug efflux transporter AcrB transmembrane domain"/>
    <property type="match status" value="1"/>
</dbReference>
<evidence type="ECO:0000259" key="11">
    <source>
        <dbReference type="Pfam" id="PF02355"/>
    </source>
</evidence>
<keyword evidence="8 10" id="KW-0472">Membrane</keyword>
<evidence type="ECO:0000256" key="6">
    <source>
        <dbReference type="ARBA" id="ARBA00022989"/>
    </source>
</evidence>
<comment type="subcellular location">
    <subcellularLocation>
        <location evidence="1">Cell membrane</location>
        <topology evidence="1">Multi-pass membrane protein</topology>
    </subcellularLocation>
</comment>
<evidence type="ECO:0000256" key="10">
    <source>
        <dbReference type="SAM" id="Phobius"/>
    </source>
</evidence>
<evidence type="ECO:0008006" key="14">
    <source>
        <dbReference type="Google" id="ProtNLM"/>
    </source>
</evidence>
<feature type="domain" description="Protein export membrane protein SecD/SecF C-terminal" evidence="11">
    <location>
        <begin position="131"/>
        <end position="295"/>
    </location>
</feature>
<feature type="compositionally biased region" description="Basic and acidic residues" evidence="9">
    <location>
        <begin position="31"/>
        <end position="48"/>
    </location>
</feature>
<dbReference type="GO" id="GO:0015450">
    <property type="term" value="F:protein-transporting ATPase activity"/>
    <property type="evidence" value="ECO:0007669"/>
    <property type="project" value="InterPro"/>
</dbReference>
<dbReference type="PANTHER" id="PTHR30081:SF1">
    <property type="entry name" value="PROTEIN TRANSLOCASE SUBUNIT SECD"/>
    <property type="match status" value="1"/>
</dbReference>
<dbReference type="Gene3D" id="1.20.1640.10">
    <property type="entry name" value="Multidrug efflux transporter AcrB transmembrane domain"/>
    <property type="match status" value="1"/>
</dbReference>
<feature type="transmembrane region" description="Helical" evidence="10">
    <location>
        <begin position="176"/>
        <end position="195"/>
    </location>
</feature>
<evidence type="ECO:0000256" key="4">
    <source>
        <dbReference type="ARBA" id="ARBA00022692"/>
    </source>
</evidence>
<evidence type="ECO:0000256" key="2">
    <source>
        <dbReference type="ARBA" id="ARBA00022448"/>
    </source>
</evidence>
<organism evidence="13">
    <name type="scientific">marine sediment metagenome</name>
    <dbReference type="NCBI Taxonomy" id="412755"/>
    <lineage>
        <taxon>unclassified sequences</taxon>
        <taxon>metagenomes</taxon>
        <taxon>ecological metagenomes</taxon>
    </lineage>
</organism>
<dbReference type="Pfam" id="PF22599">
    <property type="entry name" value="SecDF_P1_head"/>
    <property type="match status" value="1"/>
</dbReference>
<dbReference type="GO" id="GO:0005886">
    <property type="term" value="C:plasma membrane"/>
    <property type="evidence" value="ECO:0007669"/>
    <property type="project" value="UniProtKB-SubCell"/>
</dbReference>
<keyword evidence="2" id="KW-0813">Transport</keyword>
<keyword evidence="7" id="KW-0811">Translocation</keyword>
<evidence type="ECO:0000256" key="8">
    <source>
        <dbReference type="ARBA" id="ARBA00023136"/>
    </source>
</evidence>
<evidence type="ECO:0000256" key="1">
    <source>
        <dbReference type="ARBA" id="ARBA00004651"/>
    </source>
</evidence>
<dbReference type="FunFam" id="1.20.1640.10:FF:000004">
    <property type="entry name" value="Protein translocase subunit SecD"/>
    <property type="match status" value="1"/>
</dbReference>
<sequence>GEILPIAGQFGDKYYLLASNKPGETMLHSPQGKDWKLKKASPGRDPRSGQRAIDFVLDERAGILFGQITGRNIGKPLCIILDDLAISAPTINSRITTNGQITGSFTLTDVADMVNKLSAGSLPARLIEQPLSEKTIGPSIGADNRDKGVKAGLVGLILVIVCMVVYYTLAGSIASFALLLNILFVLAIMALVKATFTLPGIAGIILTIGMSVDANVLIFERIREEQRKGSSLRIAIKNGYEKAFTTIFDANLTTFITAAILFWVASEEIKGFAIVLMLGIISSMFTSLFVTRVIFDFLLS</sequence>
<keyword evidence="6 10" id="KW-1133">Transmembrane helix</keyword>
<evidence type="ECO:0000256" key="7">
    <source>
        <dbReference type="ARBA" id="ARBA00023010"/>
    </source>
</evidence>
<feature type="domain" description="SecDF P1 head subdomain" evidence="12">
    <location>
        <begin position="36"/>
        <end position="124"/>
    </location>
</feature>
<dbReference type="PANTHER" id="PTHR30081">
    <property type="entry name" value="PROTEIN-EXPORT MEMBRANE PROTEIN SEC"/>
    <property type="match status" value="1"/>
</dbReference>
<protein>
    <recommendedName>
        <fullName evidence="14">Protein translocase subunit SecD</fullName>
    </recommendedName>
</protein>
<dbReference type="Pfam" id="PF02355">
    <property type="entry name" value="SecD_SecF_C"/>
    <property type="match status" value="1"/>
</dbReference>
<feature type="transmembrane region" description="Helical" evidence="10">
    <location>
        <begin position="151"/>
        <end position="169"/>
    </location>
</feature>
<name>X1A4B6_9ZZZZ</name>
<keyword evidence="4 10" id="KW-0812">Transmembrane</keyword>
<dbReference type="NCBIfam" id="TIGR01129">
    <property type="entry name" value="secD"/>
    <property type="match status" value="1"/>
</dbReference>
<feature type="transmembrane region" description="Helical" evidence="10">
    <location>
        <begin position="271"/>
        <end position="295"/>
    </location>
</feature>
<dbReference type="NCBIfam" id="TIGR00916">
    <property type="entry name" value="2A0604s01"/>
    <property type="match status" value="1"/>
</dbReference>
<evidence type="ECO:0000256" key="3">
    <source>
        <dbReference type="ARBA" id="ARBA00022475"/>
    </source>
</evidence>
<dbReference type="GO" id="GO:0006886">
    <property type="term" value="P:intracellular protein transport"/>
    <property type="evidence" value="ECO:0007669"/>
    <property type="project" value="InterPro"/>
</dbReference>
<comment type="caution">
    <text evidence="13">The sequence shown here is derived from an EMBL/GenBank/DDBJ whole genome shotgun (WGS) entry which is preliminary data.</text>
</comment>
<dbReference type="EMBL" id="BART01017337">
    <property type="protein sequence ID" value="GAG76634.1"/>
    <property type="molecule type" value="Genomic_DNA"/>
</dbReference>
<gene>
    <name evidence="13" type="ORF">S01H4_33033</name>
</gene>
<reference evidence="13" key="1">
    <citation type="journal article" date="2014" name="Front. Microbiol.">
        <title>High frequency of phylogenetically diverse reductive dehalogenase-homologous genes in deep subseafloor sedimentary metagenomes.</title>
        <authorList>
            <person name="Kawai M."/>
            <person name="Futagami T."/>
            <person name="Toyoda A."/>
            <person name="Takaki Y."/>
            <person name="Nishi S."/>
            <person name="Hori S."/>
            <person name="Arai W."/>
            <person name="Tsubouchi T."/>
            <person name="Morono Y."/>
            <person name="Uchiyama I."/>
            <person name="Ito T."/>
            <person name="Fujiyama A."/>
            <person name="Inagaki F."/>
            <person name="Takami H."/>
        </authorList>
    </citation>
    <scope>NUCLEOTIDE SEQUENCE</scope>
    <source>
        <strain evidence="13">Expedition CK06-06</strain>
    </source>
</reference>
<dbReference type="InterPro" id="IPR001036">
    <property type="entry name" value="Acrflvin-R"/>
</dbReference>